<dbReference type="PANTHER" id="PTHR30069">
    <property type="entry name" value="TONB-DEPENDENT OUTER MEMBRANE RECEPTOR"/>
    <property type="match status" value="1"/>
</dbReference>
<dbReference type="NCBIfam" id="TIGR01786">
    <property type="entry name" value="TonB-hemlactrns"/>
    <property type="match status" value="1"/>
</dbReference>
<reference evidence="17" key="1">
    <citation type="journal article" date="2019" name="Int. J. Syst. Evol. Microbiol.">
        <title>The Global Catalogue of Microorganisms (GCM) 10K type strain sequencing project: providing services to taxonomists for standard genome sequencing and annotation.</title>
        <authorList>
            <consortium name="The Broad Institute Genomics Platform"/>
            <consortium name="The Broad Institute Genome Sequencing Center for Infectious Disease"/>
            <person name="Wu L."/>
            <person name="Ma J."/>
        </authorList>
    </citation>
    <scope>NUCLEOTIDE SEQUENCE [LARGE SCALE GENOMIC DNA]</scope>
    <source>
        <strain evidence="17">JCM 15421</strain>
    </source>
</reference>
<evidence type="ECO:0000256" key="9">
    <source>
        <dbReference type="ARBA" id="ARBA00023170"/>
    </source>
</evidence>
<evidence type="ECO:0000256" key="1">
    <source>
        <dbReference type="ARBA" id="ARBA00004571"/>
    </source>
</evidence>
<keyword evidence="8 11" id="KW-0472">Membrane</keyword>
<evidence type="ECO:0000259" key="15">
    <source>
        <dbReference type="Pfam" id="PF07715"/>
    </source>
</evidence>
<keyword evidence="3 11" id="KW-0813">Transport</keyword>
<evidence type="ECO:0000256" key="7">
    <source>
        <dbReference type="ARBA" id="ARBA00023077"/>
    </source>
</evidence>
<evidence type="ECO:0000256" key="3">
    <source>
        <dbReference type="ARBA" id="ARBA00022448"/>
    </source>
</evidence>
<evidence type="ECO:0000256" key="11">
    <source>
        <dbReference type="PROSITE-ProRule" id="PRU01360"/>
    </source>
</evidence>
<dbReference type="RefSeq" id="WP_343788636.1">
    <property type="nucleotide sequence ID" value="NZ_BAAAEU010000006.1"/>
</dbReference>
<keyword evidence="17" id="KW-1185">Reference proteome</keyword>
<evidence type="ECO:0000256" key="10">
    <source>
        <dbReference type="ARBA" id="ARBA00023237"/>
    </source>
</evidence>
<dbReference type="Gene3D" id="2.170.130.10">
    <property type="entry name" value="TonB-dependent receptor, plug domain"/>
    <property type="match status" value="1"/>
</dbReference>
<evidence type="ECO:0000256" key="13">
    <source>
        <dbReference type="SAM" id="MobiDB-lite"/>
    </source>
</evidence>
<evidence type="ECO:0000313" key="17">
    <source>
        <dbReference type="Proteomes" id="UP001501523"/>
    </source>
</evidence>
<proteinExistence type="inferred from homology"/>
<sequence>MQKEIHAGIAVMLLATGAHADEPNPLDLPIFDELDRIVVTATLNERAQKDVASEVSVIDAAEIDQRQVQGIGDLVRYEPGVSATGSDVGGGRFGTSGISIRGLGGNRVRIELDGIAIPDSFGIGSFSSAGRDVVDVDALKRVEIVRGAASSLYGSDALGGVVSYVTKDPADYLGKEGGQFASGKLLYDSTNRGSAVTGTWAGGDARNGVVLVATRRDGAATNNKGDVDSADSTRTRPNPQDTTSDALLAKYVHTATSGRVDHVTIDGDRGDVDTNVLTGRSYSPLTRARTTSLRGDDNRQRVRFSFDQSIPLTNSFADGLDWKAYVQHSEIDQDTFEDRMTIGNAGPVNPKQRFRRFTFDQRVFGAEAIARKATTTGAIEHALTYGVDLSRTHTAEQRDGWQRDVTTGAITHVVPPDAFPVRDFPVTGTTTAAAFGQDELRLAGGKLSLIPALRVDYYKLDPKSDAIFEAGNPGVTPAGLDSTSWSPKFGAIWRFNDAVSAFAQYAHGFRAPPYSDVNIGFTNLAFGYTSLPNPHLKPETSNGLEIGLRANGALGWFSVSAYENRYRDFIESQSFVGVDPQSGLMLFQSINLGRVKIRGTEARYGLNLGALAPALDGWSLKGSLAIARGDDEIVHTSLTRIDPSRAVAGLAFDRERWGAELVGSFVACKDRLPAPAVSQDPSAPPPTPLFKAPGYSTFDLYAHWQPLPKLEVFGALTNLGDRRYWNWGAVGGFAESRTVDLYSAPGRAVRVGVRATF</sequence>
<dbReference type="EMBL" id="BAAAEU010000006">
    <property type="protein sequence ID" value="GAA0711855.1"/>
    <property type="molecule type" value="Genomic_DNA"/>
</dbReference>
<feature type="compositionally biased region" description="Basic and acidic residues" evidence="13">
    <location>
        <begin position="225"/>
        <end position="234"/>
    </location>
</feature>
<gene>
    <name evidence="16" type="ORF">GCM10009105_14020</name>
</gene>
<comment type="caution">
    <text evidence="16">The sequence shown here is derived from an EMBL/GenBank/DDBJ whole genome shotgun (WGS) entry which is preliminary data.</text>
</comment>
<dbReference type="Pfam" id="PF00593">
    <property type="entry name" value="TonB_dep_Rec_b-barrel"/>
    <property type="match status" value="1"/>
</dbReference>
<feature type="domain" description="TonB-dependent receptor-like beta-barrel" evidence="14">
    <location>
        <begin position="265"/>
        <end position="719"/>
    </location>
</feature>
<keyword evidence="7 12" id="KW-0798">TonB box</keyword>
<dbReference type="PROSITE" id="PS52016">
    <property type="entry name" value="TONB_DEPENDENT_REC_3"/>
    <property type="match status" value="1"/>
</dbReference>
<protein>
    <submittedName>
        <fullName evidence="16">TonB-dependent hemoglobin/transferrin/lactoferrin family receptor</fullName>
    </submittedName>
</protein>
<comment type="similarity">
    <text evidence="2">Belongs to the TonB-dependent receptor family. Hemoglobin/haptoglobin binding protein subfamily.</text>
</comment>
<accession>A0ABP3TLD8</accession>
<dbReference type="InterPro" id="IPR010949">
    <property type="entry name" value="TonB_Hb/transfer/lactofer_rcpt"/>
</dbReference>
<dbReference type="InterPro" id="IPR011276">
    <property type="entry name" value="TonB_haem/Hb_rcpt"/>
</dbReference>
<evidence type="ECO:0000256" key="2">
    <source>
        <dbReference type="ARBA" id="ARBA00008143"/>
    </source>
</evidence>
<dbReference type="InterPro" id="IPR037066">
    <property type="entry name" value="Plug_dom_sf"/>
</dbReference>
<dbReference type="Gene3D" id="2.40.170.20">
    <property type="entry name" value="TonB-dependent receptor, beta-barrel domain"/>
    <property type="match status" value="1"/>
</dbReference>
<dbReference type="PANTHER" id="PTHR30069:SF29">
    <property type="entry name" value="HEMOGLOBIN AND HEMOGLOBIN-HAPTOGLOBIN-BINDING PROTEIN 1-RELATED"/>
    <property type="match status" value="1"/>
</dbReference>
<evidence type="ECO:0000256" key="12">
    <source>
        <dbReference type="RuleBase" id="RU003357"/>
    </source>
</evidence>
<feature type="region of interest" description="Disordered" evidence="13">
    <location>
        <begin position="215"/>
        <end position="242"/>
    </location>
</feature>
<dbReference type="InterPro" id="IPR000531">
    <property type="entry name" value="Beta-barrel_TonB"/>
</dbReference>
<dbReference type="Pfam" id="PF07715">
    <property type="entry name" value="Plug"/>
    <property type="match status" value="1"/>
</dbReference>
<feature type="domain" description="TonB-dependent receptor plug" evidence="15">
    <location>
        <begin position="48"/>
        <end position="161"/>
    </location>
</feature>
<organism evidence="16 17">
    <name type="scientific">Dokdonella soli</name>
    <dbReference type="NCBI Taxonomy" id="529810"/>
    <lineage>
        <taxon>Bacteria</taxon>
        <taxon>Pseudomonadati</taxon>
        <taxon>Pseudomonadota</taxon>
        <taxon>Gammaproteobacteria</taxon>
        <taxon>Lysobacterales</taxon>
        <taxon>Rhodanobacteraceae</taxon>
        <taxon>Dokdonella</taxon>
    </lineage>
</organism>
<keyword evidence="6" id="KW-0732">Signal</keyword>
<evidence type="ECO:0000256" key="6">
    <source>
        <dbReference type="ARBA" id="ARBA00022729"/>
    </source>
</evidence>
<evidence type="ECO:0000259" key="14">
    <source>
        <dbReference type="Pfam" id="PF00593"/>
    </source>
</evidence>
<keyword evidence="5 11" id="KW-0812">Transmembrane</keyword>
<keyword evidence="4 11" id="KW-1134">Transmembrane beta strand</keyword>
<dbReference type="CDD" id="cd01347">
    <property type="entry name" value="ligand_gated_channel"/>
    <property type="match status" value="1"/>
</dbReference>
<dbReference type="NCBIfam" id="TIGR01785">
    <property type="entry name" value="TonB-hemin"/>
    <property type="match status" value="1"/>
</dbReference>
<evidence type="ECO:0000256" key="4">
    <source>
        <dbReference type="ARBA" id="ARBA00022452"/>
    </source>
</evidence>
<name>A0ABP3TLD8_9GAMM</name>
<evidence type="ECO:0000256" key="8">
    <source>
        <dbReference type="ARBA" id="ARBA00023136"/>
    </source>
</evidence>
<comment type="subcellular location">
    <subcellularLocation>
        <location evidence="1 11">Cell outer membrane</location>
        <topology evidence="1 11">Multi-pass membrane protein</topology>
    </subcellularLocation>
</comment>
<keyword evidence="10 11" id="KW-0998">Cell outer membrane</keyword>
<evidence type="ECO:0000313" key="16">
    <source>
        <dbReference type="EMBL" id="GAA0711855.1"/>
    </source>
</evidence>
<keyword evidence="9 16" id="KW-0675">Receptor</keyword>
<evidence type="ECO:0000256" key="5">
    <source>
        <dbReference type="ARBA" id="ARBA00022692"/>
    </source>
</evidence>
<dbReference type="InterPro" id="IPR039426">
    <property type="entry name" value="TonB-dep_rcpt-like"/>
</dbReference>
<dbReference type="InterPro" id="IPR012910">
    <property type="entry name" value="Plug_dom"/>
</dbReference>
<dbReference type="SUPFAM" id="SSF56935">
    <property type="entry name" value="Porins"/>
    <property type="match status" value="1"/>
</dbReference>
<dbReference type="InterPro" id="IPR036942">
    <property type="entry name" value="Beta-barrel_TonB_sf"/>
</dbReference>
<dbReference type="Proteomes" id="UP001501523">
    <property type="component" value="Unassembled WGS sequence"/>
</dbReference>